<gene>
    <name evidence="2" type="ORF">E6K76_05140</name>
</gene>
<comment type="caution">
    <text evidence="2">The sequence shown here is derived from an EMBL/GenBank/DDBJ whole genome shotgun (WGS) entry which is preliminary data.</text>
</comment>
<name>A0A538T718_UNCEI</name>
<reference evidence="2 3" key="1">
    <citation type="journal article" date="2019" name="Nat. Microbiol.">
        <title>Mediterranean grassland soil C-N compound turnover is dependent on rainfall and depth, and is mediated by genomically divergent microorganisms.</title>
        <authorList>
            <person name="Diamond S."/>
            <person name="Andeer P.F."/>
            <person name="Li Z."/>
            <person name="Crits-Christoph A."/>
            <person name="Burstein D."/>
            <person name="Anantharaman K."/>
            <person name="Lane K.R."/>
            <person name="Thomas B.C."/>
            <person name="Pan C."/>
            <person name="Northen T.R."/>
            <person name="Banfield J.F."/>
        </authorList>
    </citation>
    <scope>NUCLEOTIDE SEQUENCE [LARGE SCALE GENOMIC DNA]</scope>
    <source>
        <strain evidence="2">WS_6</strain>
    </source>
</reference>
<evidence type="ECO:0000259" key="1">
    <source>
        <dbReference type="PROSITE" id="PS51186"/>
    </source>
</evidence>
<keyword evidence="2" id="KW-0808">Transferase</keyword>
<dbReference type="Pfam" id="PF14114">
    <property type="entry name" value="DUF4286"/>
    <property type="match status" value="1"/>
</dbReference>
<dbReference type="PROSITE" id="PS51186">
    <property type="entry name" value="GNAT"/>
    <property type="match status" value="1"/>
</dbReference>
<dbReference type="Proteomes" id="UP000316852">
    <property type="component" value="Unassembled WGS sequence"/>
</dbReference>
<dbReference type="InterPro" id="IPR052777">
    <property type="entry name" value="Acetyltransferase_Enz"/>
</dbReference>
<dbReference type="GO" id="GO:0016747">
    <property type="term" value="F:acyltransferase activity, transferring groups other than amino-acyl groups"/>
    <property type="evidence" value="ECO:0007669"/>
    <property type="project" value="InterPro"/>
</dbReference>
<dbReference type="Gene3D" id="3.40.630.30">
    <property type="match status" value="1"/>
</dbReference>
<organism evidence="2 3">
    <name type="scientific">Eiseniibacteriota bacterium</name>
    <dbReference type="NCBI Taxonomy" id="2212470"/>
    <lineage>
        <taxon>Bacteria</taxon>
        <taxon>Candidatus Eiseniibacteriota</taxon>
    </lineage>
</organism>
<dbReference type="AlphaFoldDB" id="A0A538T718"/>
<dbReference type="PANTHER" id="PTHR43305">
    <property type="entry name" value="FAMILY N-ACETYLTRANSFERASE, PUTATIVE (AFU_ORTHOLOGUE AFUA_2G01380)-RELATED"/>
    <property type="match status" value="1"/>
</dbReference>
<protein>
    <submittedName>
        <fullName evidence="2">GNAT family N-acetyltransferase</fullName>
    </submittedName>
</protein>
<dbReference type="InterPro" id="IPR016181">
    <property type="entry name" value="Acyl_CoA_acyltransferase"/>
</dbReference>
<proteinExistence type="predicted"/>
<dbReference type="InterPro" id="IPR025563">
    <property type="entry name" value="DUF4286"/>
</dbReference>
<dbReference type="EMBL" id="VBOW01000022">
    <property type="protein sequence ID" value="TMQ59453.1"/>
    <property type="molecule type" value="Genomic_DNA"/>
</dbReference>
<dbReference type="SUPFAM" id="SSF55729">
    <property type="entry name" value="Acyl-CoA N-acyltransferases (Nat)"/>
    <property type="match status" value="1"/>
</dbReference>
<evidence type="ECO:0000313" key="2">
    <source>
        <dbReference type="EMBL" id="TMQ59453.1"/>
    </source>
</evidence>
<accession>A0A538T718</accession>
<feature type="domain" description="N-acetyltransferase" evidence="1">
    <location>
        <begin position="118"/>
        <end position="271"/>
    </location>
</feature>
<sequence>MDRNERGTGGGRGVVRYEVYTWVPEDMLAEWNDWHNRVHIPHVLAAPQMKSVRKFRVQESTGDLRFRPQYVTVYELASTADFEAYRTGPGIALKREYDERYGSGGKIARMVYVETPLEQVRPARIPEDLVLVRSLFEEYAGSLGFDLSFQDFKRELAGLPGEYAPPGGAILLACEGDLVLGCVALRPMGKGVCEMKRLFVRPGFRGRAVGRGLAQAVIMEAAAKGYRKMRLDTVPAMIEAIALYRSLGFRPIEPYRANPIAGALFFEKDLGP</sequence>
<dbReference type="Pfam" id="PF00583">
    <property type="entry name" value="Acetyltransf_1"/>
    <property type="match status" value="1"/>
</dbReference>
<dbReference type="CDD" id="cd04301">
    <property type="entry name" value="NAT_SF"/>
    <property type="match status" value="1"/>
</dbReference>
<dbReference type="PANTHER" id="PTHR43305:SF1">
    <property type="entry name" value="FAMILY N-ACETYLTRANSFERASE, PUTATIVE (AFU_ORTHOLOGUE AFUA_2G01380)-RELATED"/>
    <property type="match status" value="1"/>
</dbReference>
<dbReference type="InterPro" id="IPR000182">
    <property type="entry name" value="GNAT_dom"/>
</dbReference>
<evidence type="ECO:0000313" key="3">
    <source>
        <dbReference type="Proteomes" id="UP000316852"/>
    </source>
</evidence>